<evidence type="ECO:0000313" key="2">
    <source>
        <dbReference type="Proteomes" id="UP001367676"/>
    </source>
</evidence>
<accession>A0AAN9TQR8</accession>
<name>A0AAN9TQR8_9HEMI</name>
<protein>
    <submittedName>
        <fullName evidence="1">Uncharacterized protein</fullName>
    </submittedName>
</protein>
<gene>
    <name evidence="1" type="ORF">V9T40_008516</name>
</gene>
<keyword evidence="2" id="KW-1185">Reference proteome</keyword>
<dbReference type="EMBL" id="JBBCAQ010000010">
    <property type="protein sequence ID" value="KAK7601075.1"/>
    <property type="molecule type" value="Genomic_DNA"/>
</dbReference>
<proteinExistence type="predicted"/>
<sequence>MHSVQPRWQHKSNTEVQEKAERKLKLLNVMAEESTADCDLWGEPKTSHSTSSWAQDVFNNLEQNVIIHSVQNISFKKYFCNQEEEEEESSSSQTHLQNEIQIDDPIKLTVKLLKYKNDLRGLVDHSKLQPGLFDIEDQLRNISLPPTAEHERDNSKLVIFKHVNSVEDENLVIPELHVTSMVGNELLSESFETGLQMLQTLERQQ</sequence>
<reference evidence="1 2" key="1">
    <citation type="submission" date="2024-03" db="EMBL/GenBank/DDBJ databases">
        <title>Adaptation during the transition from Ophiocordyceps entomopathogen to insect associate is accompanied by gene loss and intensified selection.</title>
        <authorList>
            <person name="Ward C.M."/>
            <person name="Onetto C.A."/>
            <person name="Borneman A.R."/>
        </authorList>
    </citation>
    <scope>NUCLEOTIDE SEQUENCE [LARGE SCALE GENOMIC DNA]</scope>
    <source>
        <strain evidence="1">AWRI1</strain>
        <tissue evidence="1">Single Adult Female</tissue>
    </source>
</reference>
<comment type="caution">
    <text evidence="1">The sequence shown here is derived from an EMBL/GenBank/DDBJ whole genome shotgun (WGS) entry which is preliminary data.</text>
</comment>
<dbReference type="AlphaFoldDB" id="A0AAN9TQR8"/>
<dbReference type="Proteomes" id="UP001367676">
    <property type="component" value="Unassembled WGS sequence"/>
</dbReference>
<evidence type="ECO:0000313" key="1">
    <source>
        <dbReference type="EMBL" id="KAK7601075.1"/>
    </source>
</evidence>
<organism evidence="1 2">
    <name type="scientific">Parthenolecanium corni</name>
    <dbReference type="NCBI Taxonomy" id="536013"/>
    <lineage>
        <taxon>Eukaryota</taxon>
        <taxon>Metazoa</taxon>
        <taxon>Ecdysozoa</taxon>
        <taxon>Arthropoda</taxon>
        <taxon>Hexapoda</taxon>
        <taxon>Insecta</taxon>
        <taxon>Pterygota</taxon>
        <taxon>Neoptera</taxon>
        <taxon>Paraneoptera</taxon>
        <taxon>Hemiptera</taxon>
        <taxon>Sternorrhyncha</taxon>
        <taxon>Coccoidea</taxon>
        <taxon>Coccidae</taxon>
        <taxon>Parthenolecanium</taxon>
    </lineage>
</organism>